<evidence type="ECO:0000256" key="1">
    <source>
        <dbReference type="ARBA" id="ARBA00006252"/>
    </source>
</evidence>
<organism evidence="4 5">
    <name type="scientific">Acidimicrobium ferrooxidans</name>
    <dbReference type="NCBI Taxonomy" id="53635"/>
    <lineage>
        <taxon>Bacteria</taxon>
        <taxon>Bacillati</taxon>
        <taxon>Actinomycetota</taxon>
        <taxon>Acidimicrobiia</taxon>
        <taxon>Acidimicrobiales</taxon>
        <taxon>Acidimicrobiaceae</taxon>
        <taxon>Acidimicrobium</taxon>
    </lineage>
</organism>
<dbReference type="Proteomes" id="UP000724964">
    <property type="component" value="Unassembled WGS sequence"/>
</dbReference>
<dbReference type="Pfam" id="PF02525">
    <property type="entry name" value="Flavodoxin_2"/>
    <property type="match status" value="1"/>
</dbReference>
<dbReference type="InterPro" id="IPR029039">
    <property type="entry name" value="Flavoprotein-like_sf"/>
</dbReference>
<dbReference type="PANTHER" id="PTHR10204">
    <property type="entry name" value="NAD P H OXIDOREDUCTASE-RELATED"/>
    <property type="match status" value="1"/>
</dbReference>
<evidence type="ECO:0000256" key="2">
    <source>
        <dbReference type="ARBA" id="ARBA00023002"/>
    </source>
</evidence>
<dbReference type="PANTHER" id="PTHR10204:SF34">
    <property type="entry name" value="NAD(P)H DEHYDROGENASE [QUINONE] 1 ISOFORM 1"/>
    <property type="match status" value="1"/>
</dbReference>
<evidence type="ECO:0000313" key="5">
    <source>
        <dbReference type="Proteomes" id="UP000724964"/>
    </source>
</evidence>
<evidence type="ECO:0000313" key="4">
    <source>
        <dbReference type="EMBL" id="MBN4059508.1"/>
    </source>
</evidence>
<keyword evidence="2" id="KW-0560">Oxidoreductase</keyword>
<dbReference type="SUPFAM" id="SSF52218">
    <property type="entry name" value="Flavoproteins"/>
    <property type="match status" value="1"/>
</dbReference>
<gene>
    <name evidence="4" type="ORF">JYT35_00140</name>
</gene>
<evidence type="ECO:0000259" key="3">
    <source>
        <dbReference type="Pfam" id="PF02525"/>
    </source>
</evidence>
<comment type="caution">
    <text evidence="4">The sequence shown here is derived from an EMBL/GenBank/DDBJ whole genome shotgun (WGS) entry which is preliminary data.</text>
</comment>
<dbReference type="Gene3D" id="3.40.50.360">
    <property type="match status" value="1"/>
</dbReference>
<dbReference type="InterPro" id="IPR003680">
    <property type="entry name" value="Flavodoxin_fold"/>
</dbReference>
<comment type="similarity">
    <text evidence="1">Belongs to the NAD(P)H dehydrogenase (quinone) family.</text>
</comment>
<protein>
    <submittedName>
        <fullName evidence="4">NAD(P)H-dependent oxidoreductase</fullName>
    </submittedName>
</protein>
<dbReference type="InterPro" id="IPR051545">
    <property type="entry name" value="NAD(P)H_dehydrogenase_qn"/>
</dbReference>
<sequence>MMRVLVIDAYDPDDPDCVAADEAVATLIDGGHDVTRIELVAENFATSMSVAERGAYHQDENLVTAEVRRSAELIGQVDAVLFCYPTVTFTTPQILKAWLERVLLPGVAFVFDSAGRVRPGMTNIKRLGVVSTCAHGSRKLRRAGDGGRATILRAMRLSCNKFCRRTYIGMPSGEVDRAKIRKRLQRW</sequence>
<dbReference type="EMBL" id="JAFIUH010000001">
    <property type="protein sequence ID" value="MBN4059508.1"/>
    <property type="molecule type" value="Genomic_DNA"/>
</dbReference>
<accession>A0ABS3ANV3</accession>
<reference evidence="4" key="1">
    <citation type="submission" date="2021-02" db="EMBL/GenBank/DDBJ databases">
        <title>Activity-based single-cell genomes from oceanic crustal fluid captures similar information to metagenomic and metatranscriptomic surveys with orders of magnitude less sampling.</title>
        <authorList>
            <person name="D'Angelo T.S."/>
            <person name="Orcutt B.N."/>
        </authorList>
    </citation>
    <scope>NUCLEOTIDE SEQUENCE [LARGE SCALE GENOMIC DNA]</scope>
    <source>
        <strain evidence="4">AH-315-J10</strain>
    </source>
</reference>
<proteinExistence type="inferred from homology"/>
<keyword evidence="5" id="KW-1185">Reference proteome</keyword>
<feature type="domain" description="Flavodoxin-like fold" evidence="3">
    <location>
        <begin position="2"/>
        <end position="155"/>
    </location>
</feature>
<name>A0ABS3ANV3_9ACTN</name>